<dbReference type="InterPro" id="IPR002313">
    <property type="entry name" value="Lys-tRNA-ligase_II"/>
</dbReference>
<evidence type="ECO:0000313" key="11">
    <source>
        <dbReference type="Proteomes" id="UP000244093"/>
    </source>
</evidence>
<evidence type="ECO:0000256" key="1">
    <source>
        <dbReference type="ARBA" id="ARBA00022598"/>
    </source>
</evidence>
<keyword evidence="5 7" id="KW-0030">Aminoacyl-tRNA synthetase</keyword>
<dbReference type="Pfam" id="PF00152">
    <property type="entry name" value="tRNA-synt_2"/>
    <property type="match status" value="1"/>
</dbReference>
<dbReference type="HAMAP" id="MF_00252">
    <property type="entry name" value="Lys_tRNA_synth_class2"/>
    <property type="match status" value="1"/>
</dbReference>
<dbReference type="SUPFAM" id="SSF55681">
    <property type="entry name" value="Class II aaRS and biotin synthetases"/>
    <property type="match status" value="1"/>
</dbReference>
<dbReference type="InterPro" id="IPR018149">
    <property type="entry name" value="Lys-tRNA-synth_II_C"/>
</dbReference>
<comment type="catalytic activity">
    <reaction evidence="6 7 8">
        <text>tRNA(Lys) + L-lysine + ATP = L-lysyl-tRNA(Lys) + AMP + diphosphate</text>
        <dbReference type="Rhea" id="RHEA:20792"/>
        <dbReference type="Rhea" id="RHEA-COMP:9696"/>
        <dbReference type="Rhea" id="RHEA-COMP:9697"/>
        <dbReference type="ChEBI" id="CHEBI:30616"/>
        <dbReference type="ChEBI" id="CHEBI:32551"/>
        <dbReference type="ChEBI" id="CHEBI:33019"/>
        <dbReference type="ChEBI" id="CHEBI:78442"/>
        <dbReference type="ChEBI" id="CHEBI:78529"/>
        <dbReference type="ChEBI" id="CHEBI:456215"/>
        <dbReference type="EC" id="6.1.1.6"/>
    </reaction>
</comment>
<evidence type="ECO:0000256" key="6">
    <source>
        <dbReference type="ARBA" id="ARBA00048573"/>
    </source>
</evidence>
<dbReference type="GO" id="GO:0006430">
    <property type="term" value="P:lysyl-tRNA aminoacylation"/>
    <property type="evidence" value="ECO:0007669"/>
    <property type="project" value="UniProtKB-UniRule"/>
</dbReference>
<dbReference type="NCBIfam" id="TIGR00499">
    <property type="entry name" value="lysS_bact"/>
    <property type="match status" value="1"/>
</dbReference>
<dbReference type="CDD" id="cd00775">
    <property type="entry name" value="LysRS_core"/>
    <property type="match status" value="1"/>
</dbReference>
<comment type="caution">
    <text evidence="10">The sequence shown here is derived from an EMBL/GenBank/DDBJ whole genome shotgun (WGS) entry which is preliminary data.</text>
</comment>
<evidence type="ECO:0000256" key="8">
    <source>
        <dbReference type="RuleBase" id="RU000336"/>
    </source>
</evidence>
<dbReference type="InterPro" id="IPR006195">
    <property type="entry name" value="aa-tRNA-synth_II"/>
</dbReference>
<evidence type="ECO:0000256" key="2">
    <source>
        <dbReference type="ARBA" id="ARBA00022723"/>
    </source>
</evidence>
<keyword evidence="3 7" id="KW-0547">Nucleotide-binding</keyword>
<feature type="domain" description="Aminoacyl-transfer RNA synthetases class-II family profile" evidence="9">
    <location>
        <begin position="164"/>
        <end position="480"/>
    </location>
</feature>
<dbReference type="NCBIfam" id="NF001756">
    <property type="entry name" value="PRK00484.1"/>
    <property type="match status" value="1"/>
</dbReference>
<evidence type="ECO:0000256" key="3">
    <source>
        <dbReference type="ARBA" id="ARBA00022741"/>
    </source>
</evidence>
<feature type="binding site" evidence="7">
    <location>
        <position position="398"/>
    </location>
    <ligand>
        <name>Mg(2+)</name>
        <dbReference type="ChEBI" id="CHEBI:18420"/>
        <label>1</label>
    </ligand>
</feature>
<protein>
    <recommendedName>
        <fullName evidence="7">Lysine--tRNA ligase</fullName>
        <ecNumber evidence="7">6.1.1.6</ecNumber>
    </recommendedName>
    <alternativeName>
        <fullName evidence="7">Lysyl-tRNA synthetase</fullName>
        <shortName evidence="7">LysRS</shortName>
    </alternativeName>
</protein>
<feature type="binding site" evidence="7">
    <location>
        <position position="405"/>
    </location>
    <ligand>
        <name>Mg(2+)</name>
        <dbReference type="ChEBI" id="CHEBI:18420"/>
        <label>2</label>
    </ligand>
</feature>
<keyword evidence="2 7" id="KW-0479">Metal-binding</keyword>
<keyword evidence="1 7" id="KW-0436">Ligase</keyword>
<organism evidence="10 11">
    <name type="scientific">Zestosphaera tikiterensis</name>
    <dbReference type="NCBI Taxonomy" id="1973259"/>
    <lineage>
        <taxon>Archaea</taxon>
        <taxon>Thermoproteota</taxon>
        <taxon>Thermoprotei</taxon>
        <taxon>Desulfurococcales</taxon>
        <taxon>Desulfurococcaceae</taxon>
        <taxon>Zestosphaera</taxon>
    </lineage>
</organism>
<proteinExistence type="inferred from homology"/>
<comment type="subcellular location">
    <subcellularLocation>
        <location evidence="7">Cytoplasm</location>
    </subcellularLocation>
</comment>
<dbReference type="EMBL" id="NBVN01000002">
    <property type="protein sequence ID" value="PUA33581.1"/>
    <property type="molecule type" value="Genomic_DNA"/>
</dbReference>
<dbReference type="Proteomes" id="UP000244093">
    <property type="component" value="Unassembled WGS sequence"/>
</dbReference>
<keyword evidence="7 8" id="KW-0460">Magnesium</keyword>
<dbReference type="PANTHER" id="PTHR42918">
    <property type="entry name" value="LYSYL-TRNA SYNTHETASE"/>
    <property type="match status" value="1"/>
</dbReference>
<dbReference type="GO" id="GO:0000287">
    <property type="term" value="F:magnesium ion binding"/>
    <property type="evidence" value="ECO:0007669"/>
    <property type="project" value="UniProtKB-UniRule"/>
</dbReference>
<name>A0A2R7Y7S1_9CREN</name>
<dbReference type="GO" id="GO:0005829">
    <property type="term" value="C:cytosol"/>
    <property type="evidence" value="ECO:0007669"/>
    <property type="project" value="TreeGrafter"/>
</dbReference>
<evidence type="ECO:0000256" key="4">
    <source>
        <dbReference type="ARBA" id="ARBA00022840"/>
    </source>
</evidence>
<comment type="subunit">
    <text evidence="7">Homodimer.</text>
</comment>
<accession>A0A2R7Y7S1</accession>
<dbReference type="Gene3D" id="2.40.50.140">
    <property type="entry name" value="Nucleic acid-binding proteins"/>
    <property type="match status" value="1"/>
</dbReference>
<evidence type="ECO:0000256" key="5">
    <source>
        <dbReference type="ARBA" id="ARBA00023146"/>
    </source>
</evidence>
<reference evidence="10 11" key="1">
    <citation type="journal article" date="2018" name="Syst. Appl. Microbiol.">
        <title>A new symbiotic nanoarchaeote (Candidatus Nanoclepta minutus) and its host (Zestosphaera tikiterensis gen. nov., sp. nov.) from a New Zealand hot spring.</title>
        <authorList>
            <person name="St John E."/>
            <person name="Liu Y."/>
            <person name="Podar M."/>
            <person name="Stott M.B."/>
            <person name="Meneghin J."/>
            <person name="Chen Z."/>
            <person name="Lagutin K."/>
            <person name="Mitchell K."/>
            <person name="Reysenbach A.L."/>
        </authorList>
    </citation>
    <scope>NUCLEOTIDE SEQUENCE [LARGE SCALE GENOMIC DNA]</scope>
    <source>
        <strain evidence="10">NZ3</strain>
    </source>
</reference>
<dbReference type="EC" id="6.1.1.6" evidence="7"/>
<gene>
    <name evidence="7" type="primary">lysS</name>
    <name evidence="10" type="ORF">B7O98_03955</name>
</gene>
<dbReference type="Pfam" id="PF01336">
    <property type="entry name" value="tRNA_anti-codon"/>
    <property type="match status" value="1"/>
</dbReference>
<dbReference type="InterPro" id="IPR045864">
    <property type="entry name" value="aa-tRNA-synth_II/BPL/LPL"/>
</dbReference>
<dbReference type="InterPro" id="IPR004364">
    <property type="entry name" value="Aa-tRNA-synt_II"/>
</dbReference>
<keyword evidence="7" id="KW-0963">Cytoplasm</keyword>
<dbReference type="PRINTS" id="PR00982">
    <property type="entry name" value="TRNASYNTHLYS"/>
</dbReference>
<dbReference type="InterPro" id="IPR004365">
    <property type="entry name" value="NA-bd_OB_tRNA"/>
</dbReference>
<evidence type="ECO:0000313" key="10">
    <source>
        <dbReference type="EMBL" id="PUA33581.1"/>
    </source>
</evidence>
<comment type="similarity">
    <text evidence="7">Belongs to the class-II aminoacyl-tRNA synthetase family.</text>
</comment>
<feature type="binding site" evidence="7">
    <location>
        <position position="405"/>
    </location>
    <ligand>
        <name>Mg(2+)</name>
        <dbReference type="ChEBI" id="CHEBI:18420"/>
        <label>1</label>
    </ligand>
</feature>
<dbReference type="Gene3D" id="3.30.930.10">
    <property type="entry name" value="Bira Bifunctional Protein, Domain 2"/>
    <property type="match status" value="1"/>
</dbReference>
<dbReference type="SUPFAM" id="SSF50249">
    <property type="entry name" value="Nucleic acid-binding proteins"/>
    <property type="match status" value="1"/>
</dbReference>
<evidence type="ECO:0000259" key="9">
    <source>
        <dbReference type="PROSITE" id="PS50862"/>
    </source>
</evidence>
<keyword evidence="7" id="KW-0648">Protein biosynthesis</keyword>
<dbReference type="GO" id="GO:0005524">
    <property type="term" value="F:ATP binding"/>
    <property type="evidence" value="ECO:0007669"/>
    <property type="project" value="UniProtKB-UniRule"/>
</dbReference>
<dbReference type="InterPro" id="IPR044136">
    <property type="entry name" value="Lys-tRNA-ligase_II_N"/>
</dbReference>
<comment type="cofactor">
    <cofactor evidence="7 8">
        <name>Mg(2+)</name>
        <dbReference type="ChEBI" id="CHEBI:18420"/>
    </cofactor>
    <text evidence="7 8">Binds 3 Mg(2+) ions per subunit.</text>
</comment>
<dbReference type="GO" id="GO:0004824">
    <property type="term" value="F:lysine-tRNA ligase activity"/>
    <property type="evidence" value="ECO:0007669"/>
    <property type="project" value="UniProtKB-UniRule"/>
</dbReference>
<sequence>MSVEKELRKNVREELLKLGINPYPHVLSYGYTPVRDIVANPKVGVKVATAGRVVGVRRHGKLLFVDLVDDAVRIQCALNAGVVGEEKFEWFTKYVDLGDFINVFGELFYTKKGELTINVEAYQLITKALRSPPVKWGHKILDAEVRYRKRYLDLMMTPQVRRIFEVRFNTIAEIRKFMWGKGFIEVETPVLQPVYGGAAAKPFTTKILALGEEWYLRISLELYLKRFLVGGFNKVFEIGKNFRNEDIDVMHNPEFTMMEAYQAYADYNDIMKLTEELISTIAEKVLGTTKVLYPIGDSEVEIDLRPPYRRVRLVDGLREFAGLDVESMTDDQIKSKLSELNLTLPGGFDRGRAIVKIFDKLVGRENLIQPTFVIDFPTSSSPLTKPHRSDQRYAERFELYIAGMELANAYTELNDPVLQEKYFREEEERRRLGDLEAHPYDWDFIEALEYGMPPTGGLGLGIDRLVMILTGQTSIKEVIPFPMVKK</sequence>
<dbReference type="CDD" id="cd04322">
    <property type="entry name" value="LysRS_N"/>
    <property type="match status" value="1"/>
</dbReference>
<dbReference type="PANTHER" id="PTHR42918:SF15">
    <property type="entry name" value="LYSINE--TRNA LIGASE, CHLOROPLASTIC_MITOCHONDRIAL"/>
    <property type="match status" value="1"/>
</dbReference>
<dbReference type="InterPro" id="IPR012340">
    <property type="entry name" value="NA-bd_OB-fold"/>
</dbReference>
<evidence type="ECO:0000256" key="7">
    <source>
        <dbReference type="HAMAP-Rule" id="MF_00252"/>
    </source>
</evidence>
<dbReference type="PROSITE" id="PS50862">
    <property type="entry name" value="AA_TRNA_LIGASE_II"/>
    <property type="match status" value="1"/>
</dbReference>
<keyword evidence="4 7" id="KW-0067">ATP-binding</keyword>
<dbReference type="AlphaFoldDB" id="A0A2R7Y7S1"/>
<dbReference type="GO" id="GO:0000049">
    <property type="term" value="F:tRNA binding"/>
    <property type="evidence" value="ECO:0007669"/>
    <property type="project" value="TreeGrafter"/>
</dbReference>